<accession>A0ABS6ERD7</accession>
<dbReference type="PANTHER" id="PTHR17490">
    <property type="entry name" value="SUA5"/>
    <property type="match status" value="1"/>
</dbReference>
<evidence type="ECO:0000256" key="4">
    <source>
        <dbReference type="ARBA" id="ARBA00022840"/>
    </source>
</evidence>
<evidence type="ECO:0000259" key="6">
    <source>
        <dbReference type="PROSITE" id="PS51163"/>
    </source>
</evidence>
<comment type="function">
    <text evidence="5">Required for the formation of a threonylcarbamoyl group on adenosine at position 37 (t(6)A37) in tRNAs that read codons beginning with adenine.</text>
</comment>
<dbReference type="Pfam" id="PF03481">
    <property type="entry name" value="Sua5_C"/>
    <property type="match status" value="1"/>
</dbReference>
<keyword evidence="5" id="KW-0808">Transferase</keyword>
<evidence type="ECO:0000256" key="5">
    <source>
        <dbReference type="PIRNR" id="PIRNR004930"/>
    </source>
</evidence>
<dbReference type="PIRSF" id="PIRSF004930">
    <property type="entry name" value="Tln_factor_SUA5"/>
    <property type="match status" value="1"/>
</dbReference>
<dbReference type="Proteomes" id="UP000783588">
    <property type="component" value="Unassembled WGS sequence"/>
</dbReference>
<evidence type="ECO:0000256" key="1">
    <source>
        <dbReference type="ARBA" id="ARBA00022694"/>
    </source>
</evidence>
<dbReference type="InterPro" id="IPR006070">
    <property type="entry name" value="Sua5-like_dom"/>
</dbReference>
<dbReference type="NCBIfam" id="TIGR00057">
    <property type="entry name" value="L-threonylcarbamoyladenylate synthase"/>
    <property type="match status" value="1"/>
</dbReference>
<dbReference type="InterPro" id="IPR050156">
    <property type="entry name" value="TC-AMP_synthase_SUA5"/>
</dbReference>
<evidence type="ECO:0000256" key="2">
    <source>
        <dbReference type="ARBA" id="ARBA00022695"/>
    </source>
</evidence>
<comment type="subcellular location">
    <subcellularLocation>
        <location evidence="5">Cytoplasm</location>
    </subcellularLocation>
</comment>
<dbReference type="InterPro" id="IPR005145">
    <property type="entry name" value="Sua5_C"/>
</dbReference>
<keyword evidence="4 5" id="KW-0067">ATP-binding</keyword>
<feature type="domain" description="YrdC-like" evidence="6">
    <location>
        <begin position="12"/>
        <end position="198"/>
    </location>
</feature>
<reference evidence="7 8" key="1">
    <citation type="submission" date="2021-06" db="EMBL/GenBank/DDBJ databases">
        <authorList>
            <person name="Sun Q."/>
            <person name="Li D."/>
        </authorList>
    </citation>
    <scope>NUCLEOTIDE SEQUENCE [LARGE SCALE GENOMIC DNA]</scope>
    <source>
        <strain evidence="7 8">MSJd-7</strain>
    </source>
</reference>
<comment type="similarity">
    <text evidence="5">Belongs to the SUA5 family.</text>
</comment>
<dbReference type="RefSeq" id="WP_216469898.1">
    <property type="nucleotide sequence ID" value="NZ_JAHLQI010000002.1"/>
</dbReference>
<dbReference type="PROSITE" id="PS51163">
    <property type="entry name" value="YRDC"/>
    <property type="match status" value="1"/>
</dbReference>
<keyword evidence="5" id="KW-0963">Cytoplasm</keyword>
<dbReference type="Pfam" id="PF01300">
    <property type="entry name" value="Sua5_yciO_yrdC"/>
    <property type="match status" value="1"/>
</dbReference>
<dbReference type="EMBL" id="JAHLQI010000002">
    <property type="protein sequence ID" value="MBU5490266.1"/>
    <property type="molecule type" value="Genomic_DNA"/>
</dbReference>
<evidence type="ECO:0000313" key="7">
    <source>
        <dbReference type="EMBL" id="MBU5490266.1"/>
    </source>
</evidence>
<evidence type="ECO:0000313" key="8">
    <source>
        <dbReference type="Proteomes" id="UP000783588"/>
    </source>
</evidence>
<comment type="catalytic activity">
    <reaction evidence="5">
        <text>L-threonine + hydrogencarbonate + ATP = L-threonylcarbamoyladenylate + diphosphate + H2O</text>
        <dbReference type="Rhea" id="RHEA:36407"/>
        <dbReference type="ChEBI" id="CHEBI:15377"/>
        <dbReference type="ChEBI" id="CHEBI:17544"/>
        <dbReference type="ChEBI" id="CHEBI:30616"/>
        <dbReference type="ChEBI" id="CHEBI:33019"/>
        <dbReference type="ChEBI" id="CHEBI:57926"/>
        <dbReference type="ChEBI" id="CHEBI:73682"/>
        <dbReference type="EC" id="2.7.7.87"/>
    </reaction>
</comment>
<protein>
    <recommendedName>
        <fullName evidence="5">Threonylcarbamoyl-AMP synthase</fullName>
        <shortName evidence="5">TC-AMP synthase</shortName>
        <ecNumber evidence="5">2.7.7.87</ecNumber>
    </recommendedName>
    <alternativeName>
        <fullName evidence="5">L-threonylcarbamoyladenylate synthase</fullName>
    </alternativeName>
</protein>
<keyword evidence="1 5" id="KW-0819">tRNA processing</keyword>
<sequence>MQTKLLRPSEEPAAIEEAGALLRAGEVVGIPTETVYGLAADALNPQAVKRIFEAKGRPQDNPLIVHIADLSMVREIATEFPPEAQKLADAFWPGPLTIILPKQDKIPMVTSGGLNTVGIRFPVHPMAQAIIRAAGVPLAAPSANISGRPSTTTAQHVMEDLHGKIAAVVDGGPCSVGVESTVVSLCGERPRLLRPGGISLEQLQSVLGEVDVDRALKEKIDDSEKVSAPGMKYRHYAPKAPVTVVFGTPEASAQYIAQRLGQHTGVLCFDDCAQLFCGKAVVETFGPSDDEAQQAREVFDALRRFDDTDCTEIFAQCPPSRGIGLAVANRIKKAAGFHVIDLTEEQA</sequence>
<keyword evidence="3 5" id="KW-0547">Nucleotide-binding</keyword>
<keyword evidence="8" id="KW-1185">Reference proteome</keyword>
<evidence type="ECO:0000256" key="3">
    <source>
        <dbReference type="ARBA" id="ARBA00022741"/>
    </source>
</evidence>
<comment type="caution">
    <text evidence="7">The sequence shown here is derived from an EMBL/GenBank/DDBJ whole genome shotgun (WGS) entry which is preliminary data.</text>
</comment>
<dbReference type="EC" id="2.7.7.87" evidence="5"/>
<dbReference type="PANTHER" id="PTHR17490:SF16">
    <property type="entry name" value="THREONYLCARBAMOYL-AMP SYNTHASE"/>
    <property type="match status" value="1"/>
</dbReference>
<dbReference type="InterPro" id="IPR010923">
    <property type="entry name" value="T(6)A37_SUA5"/>
</dbReference>
<gene>
    <name evidence="7" type="ORF">KQI75_06485</name>
</gene>
<organism evidence="7 8">
    <name type="scientific">Butyricicoccus intestinisimiae</name>
    <dbReference type="NCBI Taxonomy" id="2841509"/>
    <lineage>
        <taxon>Bacteria</taxon>
        <taxon>Bacillati</taxon>
        <taxon>Bacillota</taxon>
        <taxon>Clostridia</taxon>
        <taxon>Eubacteriales</taxon>
        <taxon>Butyricicoccaceae</taxon>
        <taxon>Butyricicoccus</taxon>
    </lineage>
</organism>
<name>A0ABS6ERD7_9FIRM</name>
<keyword evidence="2 5" id="KW-0548">Nucleotidyltransferase</keyword>
<proteinExistence type="inferred from homology"/>